<dbReference type="InterPro" id="IPR025241">
    <property type="entry name" value="DUF4190"/>
</dbReference>
<feature type="compositionally biased region" description="Low complexity" evidence="1">
    <location>
        <begin position="36"/>
        <end position="59"/>
    </location>
</feature>
<keyword evidence="6" id="KW-1185">Reference proteome</keyword>
<evidence type="ECO:0008006" key="7">
    <source>
        <dbReference type="Google" id="ProtNLM"/>
    </source>
</evidence>
<organism evidence="5 6">
    <name type="scientific">Terrabacter carboxydivorans</name>
    <dbReference type="NCBI Taxonomy" id="619730"/>
    <lineage>
        <taxon>Bacteria</taxon>
        <taxon>Bacillati</taxon>
        <taxon>Actinomycetota</taxon>
        <taxon>Actinomycetes</taxon>
        <taxon>Micrococcales</taxon>
        <taxon>Intrasporangiaceae</taxon>
        <taxon>Terrabacter</taxon>
    </lineage>
</organism>
<keyword evidence="2" id="KW-0472">Membrane</keyword>
<keyword evidence="2" id="KW-1133">Transmembrane helix</keyword>
<comment type="caution">
    <text evidence="5">The sequence shown here is derived from an EMBL/GenBank/DDBJ whole genome shotgun (WGS) entry which is preliminary data.</text>
</comment>
<feature type="transmembrane region" description="Helical" evidence="2">
    <location>
        <begin position="137"/>
        <end position="165"/>
    </location>
</feature>
<feature type="compositionally biased region" description="Low complexity" evidence="1">
    <location>
        <begin position="87"/>
        <end position="104"/>
    </location>
</feature>
<reference evidence="6" key="1">
    <citation type="journal article" date="2019" name="Int. J. Syst. Evol. Microbiol.">
        <title>The Global Catalogue of Microorganisms (GCM) 10K type strain sequencing project: providing services to taxonomists for standard genome sequencing and annotation.</title>
        <authorList>
            <consortium name="The Broad Institute Genomics Platform"/>
            <consortium name="The Broad Institute Genome Sequencing Center for Infectious Disease"/>
            <person name="Wu L."/>
            <person name="Ma J."/>
        </authorList>
    </citation>
    <scope>NUCLEOTIDE SEQUENCE [LARGE SCALE GENOMIC DNA]</scope>
    <source>
        <strain evidence="6">JCM 16259</strain>
    </source>
</reference>
<accession>A0ABP5XZL2</accession>
<evidence type="ECO:0000259" key="3">
    <source>
        <dbReference type="Pfam" id="PF13828"/>
    </source>
</evidence>
<evidence type="ECO:0000313" key="6">
    <source>
        <dbReference type="Proteomes" id="UP001500730"/>
    </source>
</evidence>
<feature type="compositionally biased region" description="Pro residues" evidence="1">
    <location>
        <begin position="9"/>
        <end position="22"/>
    </location>
</feature>
<feature type="domain" description="DUF4190" evidence="3">
    <location>
        <begin position="137"/>
        <end position="195"/>
    </location>
</feature>
<evidence type="ECO:0000313" key="5">
    <source>
        <dbReference type="EMBL" id="GAA2470121.1"/>
    </source>
</evidence>
<keyword evidence="2" id="KW-0812">Transmembrane</keyword>
<evidence type="ECO:0000259" key="4">
    <source>
        <dbReference type="Pfam" id="PF13845"/>
    </source>
</evidence>
<feature type="domain" description="Septum formation-related" evidence="4">
    <location>
        <begin position="224"/>
        <end position="317"/>
    </location>
</feature>
<feature type="compositionally biased region" description="Low complexity" evidence="1">
    <location>
        <begin position="69"/>
        <end position="80"/>
    </location>
</feature>
<protein>
    <recommendedName>
        <fullName evidence="7">Septum formation-related domain-containing protein</fullName>
    </recommendedName>
</protein>
<name>A0ABP5XZL2_9MICO</name>
<evidence type="ECO:0000256" key="1">
    <source>
        <dbReference type="SAM" id="MobiDB-lite"/>
    </source>
</evidence>
<dbReference type="InterPro" id="IPR026004">
    <property type="entry name" value="Septum_form"/>
</dbReference>
<dbReference type="Proteomes" id="UP001500730">
    <property type="component" value="Unassembled WGS sequence"/>
</dbReference>
<evidence type="ECO:0000256" key="2">
    <source>
        <dbReference type="SAM" id="Phobius"/>
    </source>
</evidence>
<feature type="region of interest" description="Disordered" evidence="1">
    <location>
        <begin position="1"/>
        <end position="115"/>
    </location>
</feature>
<dbReference type="EMBL" id="BAAARE010000002">
    <property type="protein sequence ID" value="GAA2470121.1"/>
    <property type="molecule type" value="Genomic_DNA"/>
</dbReference>
<dbReference type="Pfam" id="PF13828">
    <property type="entry name" value="DUF4190"/>
    <property type="match status" value="1"/>
</dbReference>
<gene>
    <name evidence="5" type="ORF">GCM10009858_04260</name>
</gene>
<sequence length="332" mass="33233">MLHGVTEHLPPPTGAPLPPPGSDLPHQADRREPDGPDTSAPPAAASAETVPVPQAAASTMPPPGPPPGSAEGSSTASTSPFAPPSSAPSGSPFASPAGSPFAAPQGSLFTSPPAAPHLSPYQSPYASPVPTPGHNGLAIAALCCGIAGLFAPAAVVGIVLGIVALGQLRRRVQQGKGMAVAGIVLGALWLLGWVALIVFLPEDPPAPSAAPTTVTQRHEVFVEALKAGDCFSGGRKDAVDLVTVVPCASPHESQVVVTFELPAGPYPGDKAVSAAAEKGCSEKADPLITDKAYDELDPSSISPSDAYTWRGDRTVVCVVEAPSGTTTGSALS</sequence>
<feature type="transmembrane region" description="Helical" evidence="2">
    <location>
        <begin position="177"/>
        <end position="200"/>
    </location>
</feature>
<proteinExistence type="predicted"/>
<dbReference type="Pfam" id="PF13845">
    <property type="entry name" value="Septum_form"/>
    <property type="match status" value="1"/>
</dbReference>